<dbReference type="Proteomes" id="UP000651452">
    <property type="component" value="Unassembled WGS sequence"/>
</dbReference>
<dbReference type="InterPro" id="IPR010730">
    <property type="entry name" value="HET"/>
</dbReference>
<dbReference type="EMBL" id="RZGK01000021">
    <property type="protein sequence ID" value="KAF9691419.1"/>
    <property type="molecule type" value="Genomic_DNA"/>
</dbReference>
<protein>
    <recommendedName>
        <fullName evidence="2">Heterokaryon incompatibility domain-containing protein</fullName>
    </recommendedName>
</protein>
<feature type="domain" description="Heterokaryon incompatibility" evidence="2">
    <location>
        <begin position="97"/>
        <end position="274"/>
    </location>
</feature>
<dbReference type="Pfam" id="PF26639">
    <property type="entry name" value="Het-6_barrel"/>
    <property type="match status" value="1"/>
</dbReference>
<dbReference type="OrthoDB" id="3553147at2759"/>
<sequence>MHSSSHTAEQYSKRTSTQVHEAANGCPAAIPRQTAITTPAMSTPQLHVESATPFRYAPLDKAKSEIRLLWIPQSTPHSNSSLQLSLIHTSLENIRDFVALSYCWGGQHADRPITIHGSLIYITESLETALLNLRSRDAGFFLWADAICINQKDNAEKTSQVQIMRDIYRAAVQVLIWLGPSTVEMDNAIRGIRELGDQLLGIGILDLVAEKRRQLVPWMMQPDDGSRAAAIRNHLLSAMVLYREAAREGRDPFWWLSFELAERQWFHRMWCVQECVNARIATLRCGNAEIDYRQVQAVSWFYKLYMPFILGSLPGHAKAPDLTKQLNVTKFQHFEGPMPTTILDLRQKSLHNPVFSLRDLLVLTNRVPNNLVPSGGAARSIGATDDRDRVYALLGVATDEAPQHITPDYTLSCHDAYVITARVLLDHGHYDIFSLCQVEDRKHNLPSWTPDWSTPMEETWSMPTFSPDRDYNACGHLTKQARKANTHANASRDLDLDSVIVDTIDEAGAPYATKILDFRNGKQWYDLRQYFCDLNNYLEQSERYSAEQKKEAEWRIPIADMEYNASTRKMTRPSSLSRMEAGYMLAKKMYGWSRDDPPPQLGSAWLEMAGPELLDGDSPYSCFMYQVEGMSRTRPFLSKNGYVGLCPQDTASGDKIVIFAGAKVPYVVRSNPDNNTSTLVGEAYVHGIMDGESVSENAQTETITLQ</sequence>
<evidence type="ECO:0000313" key="4">
    <source>
        <dbReference type="Proteomes" id="UP000651452"/>
    </source>
</evidence>
<dbReference type="Pfam" id="PF06985">
    <property type="entry name" value="HET"/>
    <property type="match status" value="1"/>
</dbReference>
<dbReference type="PANTHER" id="PTHR24148:SF73">
    <property type="entry name" value="HET DOMAIN PROTEIN (AFU_ORTHOLOGUE AFUA_8G01020)"/>
    <property type="match status" value="1"/>
</dbReference>
<accession>A0A8H7MD28</accession>
<dbReference type="AlphaFoldDB" id="A0A8H7MD28"/>
<dbReference type="PANTHER" id="PTHR24148">
    <property type="entry name" value="ANKYRIN REPEAT DOMAIN-CONTAINING PROTEIN 39 HOMOLOG-RELATED"/>
    <property type="match status" value="1"/>
</dbReference>
<feature type="region of interest" description="Disordered" evidence="1">
    <location>
        <begin position="1"/>
        <end position="22"/>
    </location>
</feature>
<evidence type="ECO:0000259" key="2">
    <source>
        <dbReference type="Pfam" id="PF06985"/>
    </source>
</evidence>
<organism evidence="3 4">
    <name type="scientific">Ascochyta lentis</name>
    <dbReference type="NCBI Taxonomy" id="205686"/>
    <lineage>
        <taxon>Eukaryota</taxon>
        <taxon>Fungi</taxon>
        <taxon>Dikarya</taxon>
        <taxon>Ascomycota</taxon>
        <taxon>Pezizomycotina</taxon>
        <taxon>Dothideomycetes</taxon>
        <taxon>Pleosporomycetidae</taxon>
        <taxon>Pleosporales</taxon>
        <taxon>Pleosporineae</taxon>
        <taxon>Didymellaceae</taxon>
        <taxon>Ascochyta</taxon>
    </lineage>
</organism>
<evidence type="ECO:0000256" key="1">
    <source>
        <dbReference type="SAM" id="MobiDB-lite"/>
    </source>
</evidence>
<evidence type="ECO:0000313" key="3">
    <source>
        <dbReference type="EMBL" id="KAF9691419.1"/>
    </source>
</evidence>
<proteinExistence type="predicted"/>
<feature type="compositionally biased region" description="Polar residues" evidence="1">
    <location>
        <begin position="1"/>
        <end position="19"/>
    </location>
</feature>
<comment type="caution">
    <text evidence="3">The sequence shown here is derived from an EMBL/GenBank/DDBJ whole genome shotgun (WGS) entry which is preliminary data.</text>
</comment>
<reference evidence="3" key="1">
    <citation type="submission" date="2018-12" db="EMBL/GenBank/DDBJ databases">
        <authorList>
            <person name="Syme R.A."/>
            <person name="Farfan-Caceres L."/>
            <person name="Lichtenzveig J."/>
        </authorList>
    </citation>
    <scope>NUCLEOTIDE SEQUENCE</scope>
    <source>
        <strain evidence="3">Al4</strain>
    </source>
</reference>
<gene>
    <name evidence="3" type="ORF">EKO04_010814</name>
</gene>
<name>A0A8H7MD28_9PLEO</name>
<reference evidence="3" key="2">
    <citation type="submission" date="2020-09" db="EMBL/GenBank/DDBJ databases">
        <title>Reference genome assembly for Australian Ascochyta lentis isolate Al4.</title>
        <authorList>
            <person name="Lee R.C."/>
            <person name="Farfan-Caceres L.M."/>
            <person name="Debler J.W."/>
            <person name="Williams A.H."/>
            <person name="Henares B.M."/>
        </authorList>
    </citation>
    <scope>NUCLEOTIDE SEQUENCE</scope>
    <source>
        <strain evidence="3">Al4</strain>
    </source>
</reference>
<dbReference type="InterPro" id="IPR052895">
    <property type="entry name" value="HetReg/Transcr_Mod"/>
</dbReference>
<keyword evidence="4" id="KW-1185">Reference proteome</keyword>